<dbReference type="PROSITE" id="PS50878">
    <property type="entry name" value="RT_POL"/>
    <property type="match status" value="1"/>
</dbReference>
<protein>
    <submittedName>
        <fullName evidence="1">Uncharacterized protein</fullName>
    </submittedName>
</protein>
<dbReference type="AlphaFoldDB" id="A0A6S7G069"/>
<dbReference type="Proteomes" id="UP001152795">
    <property type="component" value="Unassembled WGS sequence"/>
</dbReference>
<dbReference type="OrthoDB" id="10037236at2759"/>
<sequence>MKIPINRYIINWMIDFLNNRRQRVRVGGVTTEFLDINRGVPQGTVLGPVMFTIVVNDIKAVNLSNDLSKFADDIAIIAPVYDYEDSAGDEVENMKLWSNENRMSLNMEKTYEMIIRRKVSTPLPDHIPSIKRKEWLKLLGATMEEIPGKWDRHFEEMMKKPSRRMYILRVCKHYGFSTHELDLLFNSLIASLLTFTAEVWGGAS</sequence>
<organism evidence="1 2">
    <name type="scientific">Paramuricea clavata</name>
    <name type="common">Red gorgonian</name>
    <name type="synonym">Violescent sea-whip</name>
    <dbReference type="NCBI Taxonomy" id="317549"/>
    <lineage>
        <taxon>Eukaryota</taxon>
        <taxon>Metazoa</taxon>
        <taxon>Cnidaria</taxon>
        <taxon>Anthozoa</taxon>
        <taxon>Octocorallia</taxon>
        <taxon>Malacalcyonacea</taxon>
        <taxon>Plexauridae</taxon>
        <taxon>Paramuricea</taxon>
    </lineage>
</organism>
<dbReference type="EMBL" id="CACRXK020000220">
    <property type="protein sequence ID" value="CAB3979690.1"/>
    <property type="molecule type" value="Genomic_DNA"/>
</dbReference>
<comment type="caution">
    <text evidence="1">The sequence shown here is derived from an EMBL/GenBank/DDBJ whole genome shotgun (WGS) entry which is preliminary data.</text>
</comment>
<proteinExistence type="predicted"/>
<dbReference type="Pfam" id="PF00078">
    <property type="entry name" value="RVT_1"/>
    <property type="match status" value="1"/>
</dbReference>
<name>A0A6S7G069_PARCT</name>
<evidence type="ECO:0000313" key="1">
    <source>
        <dbReference type="EMBL" id="CAB3979690.1"/>
    </source>
</evidence>
<accession>A0A6S7G069</accession>
<dbReference type="InterPro" id="IPR000477">
    <property type="entry name" value="RT_dom"/>
</dbReference>
<gene>
    <name evidence="1" type="ORF">PACLA_8A086431</name>
</gene>
<dbReference type="PANTHER" id="PTHR33332">
    <property type="entry name" value="REVERSE TRANSCRIPTASE DOMAIN-CONTAINING PROTEIN"/>
    <property type="match status" value="1"/>
</dbReference>
<evidence type="ECO:0000313" key="2">
    <source>
        <dbReference type="Proteomes" id="UP001152795"/>
    </source>
</evidence>
<keyword evidence="2" id="KW-1185">Reference proteome</keyword>
<reference evidence="1" key="1">
    <citation type="submission" date="2020-04" db="EMBL/GenBank/DDBJ databases">
        <authorList>
            <person name="Alioto T."/>
            <person name="Alioto T."/>
            <person name="Gomez Garrido J."/>
        </authorList>
    </citation>
    <scope>NUCLEOTIDE SEQUENCE</scope>
    <source>
        <strain evidence="1">A484AB</strain>
    </source>
</reference>